<dbReference type="EMBL" id="BMEV01000055">
    <property type="protein sequence ID" value="GFZ84035.1"/>
    <property type="molecule type" value="Genomic_DNA"/>
</dbReference>
<comment type="caution">
    <text evidence="1">The sequence shown here is derived from an EMBL/GenBank/DDBJ whole genome shotgun (WGS) entry which is preliminary data.</text>
</comment>
<proteinExistence type="predicted"/>
<sequence length="106" mass="12469">MEKKKYYISIGTGEISEVKYGNNDEFVVYATMEEIRQLRQLLNGMDQADFGTYVRAHFPFVPYHKDEENDQYDEKLTEAYKMIHQLGDETTKRHIESIGILDDDPL</sequence>
<keyword evidence="2" id="KW-1185">Reference proteome</keyword>
<evidence type="ECO:0000313" key="1">
    <source>
        <dbReference type="EMBL" id="GFZ84035.1"/>
    </source>
</evidence>
<evidence type="ECO:0000313" key="2">
    <source>
        <dbReference type="Proteomes" id="UP000602050"/>
    </source>
</evidence>
<protein>
    <recommendedName>
        <fullName evidence="3">Hydrolase</fullName>
    </recommendedName>
</protein>
<name>A0A8J2X9S7_9BACI</name>
<dbReference type="Proteomes" id="UP000602050">
    <property type="component" value="Unassembled WGS sequence"/>
</dbReference>
<accession>A0A8J2X9S7</accession>
<evidence type="ECO:0008006" key="3">
    <source>
        <dbReference type="Google" id="ProtNLM"/>
    </source>
</evidence>
<gene>
    <name evidence="1" type="ORF">GCM10010978_25470</name>
</gene>
<reference evidence="1" key="2">
    <citation type="submission" date="2020-09" db="EMBL/GenBank/DDBJ databases">
        <authorList>
            <person name="Sun Q."/>
            <person name="Zhou Y."/>
        </authorList>
    </citation>
    <scope>NUCLEOTIDE SEQUENCE</scope>
    <source>
        <strain evidence="1">CGMCC 1.12360</strain>
    </source>
</reference>
<dbReference type="AlphaFoldDB" id="A0A8J2X9S7"/>
<reference evidence="1" key="1">
    <citation type="journal article" date="2014" name="Int. J. Syst. Evol. Microbiol.">
        <title>Complete genome sequence of Corynebacterium casei LMG S-19264T (=DSM 44701T), isolated from a smear-ripened cheese.</title>
        <authorList>
            <consortium name="US DOE Joint Genome Institute (JGI-PGF)"/>
            <person name="Walter F."/>
            <person name="Albersmeier A."/>
            <person name="Kalinowski J."/>
            <person name="Ruckert C."/>
        </authorList>
    </citation>
    <scope>NUCLEOTIDE SEQUENCE</scope>
    <source>
        <strain evidence="1">CGMCC 1.12360</strain>
    </source>
</reference>
<organism evidence="1 2">
    <name type="scientific">Compostibacillus humi</name>
    <dbReference type="NCBI Taxonomy" id="1245525"/>
    <lineage>
        <taxon>Bacteria</taxon>
        <taxon>Bacillati</taxon>
        <taxon>Bacillota</taxon>
        <taxon>Bacilli</taxon>
        <taxon>Bacillales</taxon>
        <taxon>Bacillaceae</taxon>
        <taxon>Compostibacillus</taxon>
    </lineage>
</organism>
<dbReference type="RefSeq" id="WP_188392799.1">
    <property type="nucleotide sequence ID" value="NZ_BMEV01000055.1"/>
</dbReference>